<dbReference type="InterPro" id="IPR002104">
    <property type="entry name" value="Integrase_catalytic"/>
</dbReference>
<dbReference type="RefSeq" id="WP_032854419.1">
    <property type="nucleotide sequence ID" value="NZ_CAXKYA010000040.1"/>
</dbReference>
<dbReference type="InterPro" id="IPR011010">
    <property type="entry name" value="DNA_brk_join_enz"/>
</dbReference>
<dbReference type="GO" id="GO:0015074">
    <property type="term" value="P:DNA integration"/>
    <property type="evidence" value="ECO:0007669"/>
    <property type="project" value="InterPro"/>
</dbReference>
<accession>A0A174FVL8</accession>
<dbReference type="Pfam" id="PF00589">
    <property type="entry name" value="Phage_integrase"/>
    <property type="match status" value="1"/>
</dbReference>
<reference evidence="1 2" key="1">
    <citation type="submission" date="2015-09" db="EMBL/GenBank/DDBJ databases">
        <authorList>
            <consortium name="Pathogen Informatics"/>
        </authorList>
    </citation>
    <scope>NUCLEOTIDE SEQUENCE [LARGE SCALE GENOMIC DNA]</scope>
    <source>
        <strain evidence="1 2">2789STDY5834846</strain>
    </source>
</reference>
<name>A0A174FVL8_9BACE</name>
<dbReference type="GO" id="GO:0006310">
    <property type="term" value="P:DNA recombination"/>
    <property type="evidence" value="ECO:0007669"/>
    <property type="project" value="InterPro"/>
</dbReference>
<dbReference type="InterPro" id="IPR050090">
    <property type="entry name" value="Tyrosine_recombinase_XerCD"/>
</dbReference>
<gene>
    <name evidence="1" type="ORF">ERS852461_00506</name>
</gene>
<organism evidence="1 2">
    <name type="scientific">Bacteroides faecis</name>
    <dbReference type="NCBI Taxonomy" id="674529"/>
    <lineage>
        <taxon>Bacteria</taxon>
        <taxon>Pseudomonadati</taxon>
        <taxon>Bacteroidota</taxon>
        <taxon>Bacteroidia</taxon>
        <taxon>Bacteroidales</taxon>
        <taxon>Bacteroidaceae</taxon>
        <taxon>Bacteroides</taxon>
    </lineage>
</organism>
<dbReference type="Gene3D" id="1.10.443.10">
    <property type="entry name" value="Intergrase catalytic core"/>
    <property type="match status" value="1"/>
</dbReference>
<dbReference type="PANTHER" id="PTHR30349:SF82">
    <property type="entry name" value="INTEGRASE_RECOMBINASE YOEC-RELATED"/>
    <property type="match status" value="1"/>
</dbReference>
<dbReference type="PANTHER" id="PTHR30349">
    <property type="entry name" value="PHAGE INTEGRASE-RELATED"/>
    <property type="match status" value="1"/>
</dbReference>
<dbReference type="GO" id="GO:0003677">
    <property type="term" value="F:DNA binding"/>
    <property type="evidence" value="ECO:0007669"/>
    <property type="project" value="InterPro"/>
</dbReference>
<evidence type="ECO:0000313" key="2">
    <source>
        <dbReference type="Proteomes" id="UP000095606"/>
    </source>
</evidence>
<dbReference type="Proteomes" id="UP000095606">
    <property type="component" value="Unassembled WGS sequence"/>
</dbReference>
<dbReference type="SUPFAM" id="SSF56349">
    <property type="entry name" value="DNA breaking-rejoining enzymes"/>
    <property type="match status" value="1"/>
</dbReference>
<protein>
    <submittedName>
        <fullName evidence="1">Integrase</fullName>
    </submittedName>
</protein>
<dbReference type="PROSITE" id="PS51898">
    <property type="entry name" value="TYR_RECOMBINASE"/>
    <property type="match status" value="1"/>
</dbReference>
<evidence type="ECO:0000313" key="1">
    <source>
        <dbReference type="EMBL" id="CUO54342.1"/>
    </source>
</evidence>
<dbReference type="InterPro" id="IPR013762">
    <property type="entry name" value="Integrase-like_cat_sf"/>
</dbReference>
<dbReference type="EMBL" id="CZAE01000002">
    <property type="protein sequence ID" value="CUO54342.1"/>
    <property type="molecule type" value="Genomic_DNA"/>
</dbReference>
<accession>A0A642MVT1</accession>
<sequence length="195" mass="23219">MAKKNQLTKSDYLPMEEYKKLLRLLHKDRQYLWELYARLAFCTALRVSDILSLAWADILHKGSLTKIEKKTGKVRKIPFNLSIQTRIEELYILLKRPNPNELIFKSKFTGVSVSSQYLNRIMKEWKAKYKLDIENFSTHTFRKTFGRYVYDTSENKSEALLLLNRIFNHSNIEITKIYICIREDEINSIFDSIRL</sequence>
<proteinExistence type="predicted"/>
<dbReference type="AlphaFoldDB" id="A0A174FVL8"/>